<keyword evidence="4" id="KW-0762">Sugar transport</keyword>
<dbReference type="PANTHER" id="PTHR10778">
    <property type="entry name" value="SOLUTE CARRIER FAMILY 35 MEMBER B"/>
    <property type="match status" value="1"/>
</dbReference>
<feature type="transmembrane region" description="Helical" evidence="8">
    <location>
        <begin position="233"/>
        <end position="252"/>
    </location>
</feature>
<evidence type="ECO:0000256" key="2">
    <source>
        <dbReference type="ARBA" id="ARBA00010694"/>
    </source>
</evidence>
<name>T2M892_HYDVU</name>
<keyword evidence="7 8" id="KW-0472">Membrane</keyword>
<dbReference type="GO" id="GO:0005462">
    <property type="term" value="F:UDP-N-acetylglucosamine transmembrane transporter activity"/>
    <property type="evidence" value="ECO:0007669"/>
    <property type="project" value="TreeGrafter"/>
</dbReference>
<comment type="subcellular location">
    <subcellularLocation>
        <location evidence="1">Endomembrane system</location>
        <topology evidence="1">Multi-pass membrane protein</topology>
    </subcellularLocation>
</comment>
<evidence type="ECO:0000256" key="4">
    <source>
        <dbReference type="ARBA" id="ARBA00022597"/>
    </source>
</evidence>
<organism evidence="9">
    <name type="scientific">Hydra vulgaris</name>
    <name type="common">Hydra</name>
    <name type="synonym">Hydra attenuata</name>
    <dbReference type="NCBI Taxonomy" id="6087"/>
    <lineage>
        <taxon>Eukaryota</taxon>
        <taxon>Metazoa</taxon>
        <taxon>Cnidaria</taxon>
        <taxon>Hydrozoa</taxon>
        <taxon>Hydroidolina</taxon>
        <taxon>Anthoathecata</taxon>
        <taxon>Aplanulata</taxon>
        <taxon>Hydridae</taxon>
        <taxon>Hydra</taxon>
    </lineage>
</organism>
<sequence length="327" mass="36722">RMKLTVYSATFFTFVACATNVIFLEHLVKFSPGCGELVTFAQFLFIASYGFVTVAKFGTEPPKVPIREYLFAVVLFYGSSISGNLAFECHISMPIQMIFKSGSVMASMALGVLLLKRSYSLTKYVSVVMITIGIGMCLLFSTKDKKNESEPEVNFFTWLWGVFLLTCSLFMGARLGVCQEEISLKYGKYPEESSFYLHALALPGFLFFSKKIYSQASIFTTSEYFELPIIQTGVPVIWLYLVVNVATQFVCIKSVYQLSTEMSSLSVTVVLTLRKFLSLLISIYYFQNPFTIYHWIGSALVFTGTLLFTGVLQSVLSFSKDSLKKTN</sequence>
<feature type="transmembrane region" description="Helical" evidence="8">
    <location>
        <begin position="292"/>
        <end position="316"/>
    </location>
</feature>
<feature type="transmembrane region" description="Helical" evidence="8">
    <location>
        <begin position="37"/>
        <end position="57"/>
    </location>
</feature>
<evidence type="ECO:0000256" key="5">
    <source>
        <dbReference type="ARBA" id="ARBA00022692"/>
    </source>
</evidence>
<keyword evidence="3" id="KW-0813">Transport</keyword>
<dbReference type="InterPro" id="IPR013657">
    <property type="entry name" value="SCL35B1-4/HUT1"/>
</dbReference>
<evidence type="ECO:0000256" key="6">
    <source>
        <dbReference type="ARBA" id="ARBA00022989"/>
    </source>
</evidence>
<feature type="transmembrane region" description="Helical" evidence="8">
    <location>
        <begin position="121"/>
        <end position="141"/>
    </location>
</feature>
<dbReference type="GO" id="GO:0005464">
    <property type="term" value="F:UDP-xylose transmembrane transporter activity"/>
    <property type="evidence" value="ECO:0007669"/>
    <property type="project" value="TreeGrafter"/>
</dbReference>
<accession>T2M892</accession>
<proteinExistence type="evidence at transcript level"/>
<feature type="transmembrane region" description="Helical" evidence="8">
    <location>
        <begin position="194"/>
        <end position="213"/>
    </location>
</feature>
<dbReference type="EMBL" id="HAAD01002024">
    <property type="protein sequence ID" value="CDG68256.1"/>
    <property type="molecule type" value="mRNA"/>
</dbReference>
<keyword evidence="5 8" id="KW-0812">Transmembrane</keyword>
<dbReference type="AlphaFoldDB" id="T2M892"/>
<evidence type="ECO:0000256" key="8">
    <source>
        <dbReference type="SAM" id="Phobius"/>
    </source>
</evidence>
<reference evidence="9" key="1">
    <citation type="journal article" date="2013" name="Genome Biol. Evol.">
        <title>Punctuated emergences of genetic and phenotypic innovations in eumetazoan, bilaterian, euteleostome, and hominidae ancestors.</title>
        <authorList>
            <person name="Wenger Y."/>
            <person name="Galliot B."/>
        </authorList>
    </citation>
    <scope>NUCLEOTIDE SEQUENCE</scope>
    <source>
        <tissue evidence="9">Whole animals</tissue>
    </source>
</reference>
<evidence type="ECO:0000256" key="7">
    <source>
        <dbReference type="ARBA" id="ARBA00023136"/>
    </source>
</evidence>
<comment type="similarity">
    <text evidence="2">Belongs to the nucleotide-sugar transporter family. SLC35B subfamily.</text>
</comment>
<dbReference type="Pfam" id="PF08449">
    <property type="entry name" value="UAA"/>
    <property type="match status" value="1"/>
</dbReference>
<feature type="transmembrane region" description="Helical" evidence="8">
    <location>
        <begin position="93"/>
        <end position="114"/>
    </location>
</feature>
<keyword evidence="6 8" id="KW-1133">Transmembrane helix</keyword>
<evidence type="ECO:0000313" key="9">
    <source>
        <dbReference type="EMBL" id="CDG68256.1"/>
    </source>
</evidence>
<dbReference type="GO" id="GO:0005789">
    <property type="term" value="C:endoplasmic reticulum membrane"/>
    <property type="evidence" value="ECO:0007669"/>
    <property type="project" value="TreeGrafter"/>
</dbReference>
<feature type="transmembrane region" description="Helical" evidence="8">
    <location>
        <begin position="264"/>
        <end position="286"/>
    </location>
</feature>
<evidence type="ECO:0000256" key="3">
    <source>
        <dbReference type="ARBA" id="ARBA00022448"/>
    </source>
</evidence>
<feature type="transmembrane region" description="Helical" evidence="8">
    <location>
        <begin position="69"/>
        <end position="87"/>
    </location>
</feature>
<feature type="non-terminal residue" evidence="9">
    <location>
        <position position="1"/>
    </location>
</feature>
<evidence type="ECO:0000256" key="1">
    <source>
        <dbReference type="ARBA" id="ARBA00004127"/>
    </source>
</evidence>
<feature type="transmembrane region" description="Helical" evidence="8">
    <location>
        <begin position="153"/>
        <end position="173"/>
    </location>
</feature>
<gene>
    <name evidence="9" type="primary">SLC35B4</name>
</gene>
<dbReference type="OrthoDB" id="999962at2759"/>
<dbReference type="PANTHER" id="PTHR10778:SF4">
    <property type="entry name" value="NUCLEOTIDE SUGAR TRANSPORTER SLC35B4"/>
    <property type="match status" value="1"/>
</dbReference>
<dbReference type="GO" id="GO:0000139">
    <property type="term" value="C:Golgi membrane"/>
    <property type="evidence" value="ECO:0007669"/>
    <property type="project" value="TreeGrafter"/>
</dbReference>
<protein>
    <submittedName>
        <fullName evidence="9">UDP-xylose and UDP-N-acetylglucosamine transporter</fullName>
    </submittedName>
</protein>